<organism evidence="1 2">
    <name type="scientific">Salvator merianae</name>
    <name type="common">Argentine black and white tegu</name>
    <name type="synonym">Tupinambis merianae</name>
    <dbReference type="NCBI Taxonomy" id="96440"/>
    <lineage>
        <taxon>Eukaryota</taxon>
        <taxon>Metazoa</taxon>
        <taxon>Chordata</taxon>
        <taxon>Craniata</taxon>
        <taxon>Vertebrata</taxon>
        <taxon>Euteleostomi</taxon>
        <taxon>Lepidosauria</taxon>
        <taxon>Squamata</taxon>
        <taxon>Bifurcata</taxon>
        <taxon>Unidentata</taxon>
        <taxon>Episquamata</taxon>
        <taxon>Laterata</taxon>
        <taxon>Teiioidea</taxon>
        <taxon>Teiidae</taxon>
        <taxon>Salvator</taxon>
    </lineage>
</organism>
<name>A0A8D0DW13_SALMN</name>
<evidence type="ECO:0000313" key="2">
    <source>
        <dbReference type="Proteomes" id="UP000694421"/>
    </source>
</evidence>
<reference evidence="1" key="2">
    <citation type="submission" date="2025-09" db="UniProtKB">
        <authorList>
            <consortium name="Ensembl"/>
        </authorList>
    </citation>
    <scope>IDENTIFICATION</scope>
</reference>
<accession>A0A8D0DW13</accession>
<keyword evidence="2" id="KW-1185">Reference proteome</keyword>
<dbReference type="Proteomes" id="UP000694421">
    <property type="component" value="Unplaced"/>
</dbReference>
<proteinExistence type="predicted"/>
<dbReference type="AlphaFoldDB" id="A0A8D0DW13"/>
<dbReference type="Ensembl" id="ENSSMRT00000026591.1">
    <property type="protein sequence ID" value="ENSSMRP00000022742.1"/>
    <property type="gene ID" value="ENSSMRG00000017634.1"/>
</dbReference>
<evidence type="ECO:0000313" key="1">
    <source>
        <dbReference type="Ensembl" id="ENSSMRP00000022742.1"/>
    </source>
</evidence>
<reference evidence="1" key="1">
    <citation type="submission" date="2025-08" db="UniProtKB">
        <authorList>
            <consortium name="Ensembl"/>
        </authorList>
    </citation>
    <scope>IDENTIFICATION</scope>
</reference>
<sequence>MQCFSNEFGQRGCFRMVHIVLHCVGPELKGLKKISNIIKKAMHTRSQSANKAGGAFQICYSCFWYTSAGGICTVRWKNKTKS</sequence>
<protein>
    <submittedName>
        <fullName evidence="1">Uncharacterized protein</fullName>
    </submittedName>
</protein>